<evidence type="ECO:0000313" key="2">
    <source>
        <dbReference type="EMBL" id="PXX60993.1"/>
    </source>
</evidence>
<feature type="chain" id="PRO_5039179842" description="Peptidase inhibitor family I36" evidence="1">
    <location>
        <begin position="27"/>
        <end position="140"/>
    </location>
</feature>
<comment type="caution">
    <text evidence="2">The sequence shown here is derived from an EMBL/GenBank/DDBJ whole genome shotgun (WGS) entry which is preliminary data.</text>
</comment>
<keyword evidence="3" id="KW-1185">Reference proteome</keyword>
<evidence type="ECO:0008006" key="4">
    <source>
        <dbReference type="Google" id="ProtNLM"/>
    </source>
</evidence>
<reference evidence="2 3" key="1">
    <citation type="submission" date="2018-05" db="EMBL/GenBank/DDBJ databases">
        <title>Genomic Encyclopedia of Type Strains, Phase IV (KMG-IV): sequencing the most valuable type-strain genomes for metagenomic binning, comparative biology and taxonomic classification.</title>
        <authorList>
            <person name="Goeker M."/>
        </authorList>
    </citation>
    <scope>NUCLEOTIDE SEQUENCE [LARGE SCALE GENOMIC DNA]</scope>
    <source>
        <strain evidence="2 3">DSM 44704</strain>
    </source>
</reference>
<dbReference type="EMBL" id="QJKF01000009">
    <property type="protein sequence ID" value="PXX60993.1"/>
    <property type="molecule type" value="Genomic_DNA"/>
</dbReference>
<dbReference type="Proteomes" id="UP000247569">
    <property type="component" value="Unassembled WGS sequence"/>
</dbReference>
<protein>
    <recommendedName>
        <fullName evidence="4">Peptidase inhibitor family I36</fullName>
    </recommendedName>
</protein>
<evidence type="ECO:0000256" key="1">
    <source>
        <dbReference type="SAM" id="SignalP"/>
    </source>
</evidence>
<keyword evidence="1" id="KW-0732">Signal</keyword>
<sequence length="140" mass="14760">MRARSVAEIVLLAMALPCGQVAAAQAQPPLSAADHVTCIVHAIPPYKAGNAANAPIAFGYQVHCTSRPDGRNIEYVLQKNGSTAAFGSSKSTDPDKTEVFFYECSSGGSISQFTTYVAMIGQHVNIDFSEDTSGTVTLQC</sequence>
<dbReference type="AlphaFoldDB" id="A0A318K9E8"/>
<organism evidence="2 3">
    <name type="scientific">Nocardia tenerifensis</name>
    <dbReference type="NCBI Taxonomy" id="228006"/>
    <lineage>
        <taxon>Bacteria</taxon>
        <taxon>Bacillati</taxon>
        <taxon>Actinomycetota</taxon>
        <taxon>Actinomycetes</taxon>
        <taxon>Mycobacteriales</taxon>
        <taxon>Nocardiaceae</taxon>
        <taxon>Nocardia</taxon>
    </lineage>
</organism>
<evidence type="ECO:0000313" key="3">
    <source>
        <dbReference type="Proteomes" id="UP000247569"/>
    </source>
</evidence>
<gene>
    <name evidence="2" type="ORF">DFR70_109184</name>
</gene>
<name>A0A318K9E8_9NOCA</name>
<accession>A0A318K9E8</accession>
<feature type="signal peptide" evidence="1">
    <location>
        <begin position="1"/>
        <end position="26"/>
    </location>
</feature>
<proteinExistence type="predicted"/>